<feature type="transmembrane region" description="Helical" evidence="8">
    <location>
        <begin position="263"/>
        <end position="284"/>
    </location>
</feature>
<dbReference type="NCBIfam" id="TIGR00791">
    <property type="entry name" value="gntP"/>
    <property type="match status" value="1"/>
</dbReference>
<feature type="transmembrane region" description="Helical" evidence="8">
    <location>
        <begin position="208"/>
        <end position="229"/>
    </location>
</feature>
<feature type="transmembrane region" description="Helical" evidence="8">
    <location>
        <begin position="459"/>
        <end position="484"/>
    </location>
</feature>
<dbReference type="InterPro" id="IPR003474">
    <property type="entry name" value="Glcn_transporter"/>
</dbReference>
<feature type="transmembrane region" description="Helical" evidence="8">
    <location>
        <begin position="59"/>
        <end position="85"/>
    </location>
</feature>
<feature type="transmembrane region" description="Helical" evidence="8">
    <location>
        <begin position="307"/>
        <end position="326"/>
    </location>
</feature>
<dbReference type="AlphaFoldDB" id="A0AAW9HQA6"/>
<evidence type="ECO:0000256" key="6">
    <source>
        <dbReference type="ARBA" id="ARBA00023136"/>
    </source>
</evidence>
<evidence type="ECO:0000256" key="8">
    <source>
        <dbReference type="SAM" id="Phobius"/>
    </source>
</evidence>
<dbReference type="GO" id="GO:0005886">
    <property type="term" value="C:plasma membrane"/>
    <property type="evidence" value="ECO:0007669"/>
    <property type="project" value="UniProtKB-SubCell"/>
</dbReference>
<dbReference type="Proteomes" id="UP001288320">
    <property type="component" value="Unassembled WGS sequence"/>
</dbReference>
<dbReference type="RefSeq" id="WP_016442581.1">
    <property type="nucleotide sequence ID" value="NZ_CAUPFC010000009.1"/>
</dbReference>
<dbReference type="GeneID" id="92814399"/>
<keyword evidence="5 8" id="KW-1133">Transmembrane helix</keyword>
<evidence type="ECO:0000313" key="10">
    <source>
        <dbReference type="EMBL" id="MDY5147238.1"/>
    </source>
</evidence>
<keyword evidence="6 8" id="KW-0472">Membrane</keyword>
<feature type="transmembrane region" description="Helical" evidence="8">
    <location>
        <begin position="338"/>
        <end position="359"/>
    </location>
</feature>
<keyword evidence="11" id="KW-1185">Reference proteome</keyword>
<dbReference type="EMBL" id="JAWNFV010000013">
    <property type="protein sequence ID" value="MDY5140963.1"/>
    <property type="molecule type" value="Genomic_DNA"/>
</dbReference>
<keyword evidence="3" id="KW-1003">Cell membrane</keyword>
<evidence type="ECO:0000256" key="4">
    <source>
        <dbReference type="ARBA" id="ARBA00022692"/>
    </source>
</evidence>
<evidence type="ECO:0000256" key="5">
    <source>
        <dbReference type="ARBA" id="ARBA00022989"/>
    </source>
</evidence>
<name>A0AAW9HQA6_9ACTO</name>
<feature type="transmembrane region" description="Helical" evidence="8">
    <location>
        <begin position="34"/>
        <end position="53"/>
    </location>
</feature>
<evidence type="ECO:0000256" key="3">
    <source>
        <dbReference type="ARBA" id="ARBA00022475"/>
    </source>
</evidence>
<evidence type="ECO:0000256" key="1">
    <source>
        <dbReference type="ARBA" id="ARBA00004651"/>
    </source>
</evidence>
<accession>A0AAW9HQA6</accession>
<feature type="transmembrane region" description="Helical" evidence="8">
    <location>
        <begin position="97"/>
        <end position="123"/>
    </location>
</feature>
<dbReference type="EMBL" id="JAWNFY010000042">
    <property type="protein sequence ID" value="MDY5147238.1"/>
    <property type="molecule type" value="Genomic_DNA"/>
</dbReference>
<feature type="transmembrane region" description="Helical" evidence="8">
    <location>
        <begin position="379"/>
        <end position="408"/>
    </location>
</feature>
<comment type="caution">
    <text evidence="9">The sequence shown here is derived from an EMBL/GenBank/DDBJ whole genome shotgun (WGS) entry which is preliminary data.</text>
</comment>
<keyword evidence="2" id="KW-0813">Transport</keyword>
<feature type="transmembrane region" description="Helical" evidence="8">
    <location>
        <begin position="420"/>
        <end position="439"/>
    </location>
</feature>
<keyword evidence="4 8" id="KW-0812">Transmembrane</keyword>
<evidence type="ECO:0000256" key="2">
    <source>
        <dbReference type="ARBA" id="ARBA00022448"/>
    </source>
</evidence>
<gene>
    <name evidence="9" type="ORF">R6G74_06530</name>
    <name evidence="10" type="ORF">R6P33_09465</name>
</gene>
<evidence type="ECO:0000313" key="9">
    <source>
        <dbReference type="EMBL" id="MDY5140963.1"/>
    </source>
</evidence>
<sequence>MNALLVGVSQLQSSIPQGLLPFARDIPEVSLNPAALLISIVTGVAILIILVSWAKVHPFLAIMLAALITGIGSGFGLMNTVHAFLDGFGDTTKSVGILVGIGAMLGAVLMVTGATGVLVDVLISKSSRKMLPWTMALIGSLIGLPLFFDVGLIIMAPVIIMVTRKSKMPLMMIAMPALAGLCAMQALVPPHPGPTAALQTFENGSMGITMGMGIVLAIPLVIICGPLFAKYSTRIVPRGAPDTFAMADKEDGVEGRRKPSFGLSLLCVTMPAILLLITSIIMMVRPDLHDSKEMGAQILQFIGNPEIALLISLVFASLTLFVTTRYPWEKLNDEAGKSLRPIAGIVFILGAGGGFKNLLIDTGIGDMITKFVENTNISIILIAWVIAVFVRVATGSSTVSAITTAGILEPTATALAYDPIQTGLLVLAIGAGSFIFSFVNDAGLWLVKEYFGFTLPEMFKTWTVMTCLISIVGLVLVWGLGLFLL</sequence>
<dbReference type="Proteomes" id="UP001284901">
    <property type="component" value="Unassembled WGS sequence"/>
</dbReference>
<evidence type="ECO:0000313" key="11">
    <source>
        <dbReference type="Proteomes" id="UP001284901"/>
    </source>
</evidence>
<proteinExistence type="inferred from homology"/>
<dbReference type="PANTHER" id="PTHR30354">
    <property type="entry name" value="GNT FAMILY GLUCONATE TRANSPORTER"/>
    <property type="match status" value="1"/>
</dbReference>
<evidence type="ECO:0000256" key="7">
    <source>
        <dbReference type="ARBA" id="ARBA00049663"/>
    </source>
</evidence>
<dbReference type="GO" id="GO:0015128">
    <property type="term" value="F:gluconate transmembrane transporter activity"/>
    <property type="evidence" value="ECO:0007669"/>
    <property type="project" value="InterPro"/>
</dbReference>
<dbReference type="PANTHER" id="PTHR30354:SF22">
    <property type="entry name" value="HIGH-AFFINITY GLUCONATE TRANSPORTER"/>
    <property type="match status" value="1"/>
</dbReference>
<organism evidence="9 12">
    <name type="scientific">Actinotignum timonense</name>
    <dbReference type="NCBI Taxonomy" id="1870995"/>
    <lineage>
        <taxon>Bacteria</taxon>
        <taxon>Bacillati</taxon>
        <taxon>Actinomycetota</taxon>
        <taxon>Actinomycetes</taxon>
        <taxon>Actinomycetales</taxon>
        <taxon>Actinomycetaceae</taxon>
        <taxon>Actinotignum</taxon>
    </lineage>
</organism>
<dbReference type="PIRSF" id="PIRSF002746">
    <property type="entry name" value="Gluconate_transporter"/>
    <property type="match status" value="1"/>
</dbReference>
<protein>
    <submittedName>
        <fullName evidence="9">Gluconate:H+ symporter</fullName>
    </submittedName>
</protein>
<feature type="transmembrane region" description="Helical" evidence="8">
    <location>
        <begin position="135"/>
        <end position="162"/>
    </location>
</feature>
<dbReference type="Pfam" id="PF02447">
    <property type="entry name" value="GntP_permease"/>
    <property type="match status" value="1"/>
</dbReference>
<comment type="subcellular location">
    <subcellularLocation>
        <location evidence="1">Cell membrane</location>
        <topology evidence="1">Multi-pass membrane protein</topology>
    </subcellularLocation>
</comment>
<reference evidence="9 11" key="1">
    <citation type="submission" date="2023-10" db="EMBL/GenBank/DDBJ databases">
        <title>Whole Genome based description of the genera Actinobaculum and Actinotignum reveals a complex phylogenetic relationship within the species included in the genus Actinotignum.</title>
        <authorList>
            <person name="Jensen C.S."/>
            <person name="Dargis R."/>
            <person name="Kemp M."/>
            <person name="Christensen J.J."/>
        </authorList>
    </citation>
    <scope>NUCLEOTIDE SEQUENCE</scope>
    <source>
        <strain evidence="10 11">SLA_B089</strain>
        <strain evidence="9">SLA_B245</strain>
    </source>
</reference>
<comment type="similarity">
    <text evidence="7">Belongs to the GntP permease family.</text>
</comment>
<evidence type="ECO:0000313" key="12">
    <source>
        <dbReference type="Proteomes" id="UP001288320"/>
    </source>
</evidence>